<evidence type="ECO:0000259" key="6">
    <source>
        <dbReference type="PROSITE" id="PS50893"/>
    </source>
</evidence>
<keyword evidence="4" id="KW-0067">ATP-binding</keyword>
<evidence type="ECO:0000313" key="7">
    <source>
        <dbReference type="EMBL" id="CAB4970764.1"/>
    </source>
</evidence>
<dbReference type="AlphaFoldDB" id="A0A6J7LZC7"/>
<sequence>MNEFDEPPLGSPVLQGGGAASATTSRVPALLAEGLAKTFNGRTVLHPFTLRVMPGEIHALIGQNGSGKSTLIKILSGFHTPDPGGNCHISGEPLEFGNPHASTQIGLRFVHQELGLIGSVSILDNLAFTRGFETRMGTICRSEENERAKRALATVGMDTDPRVLVASLTPAQRTGVAVARAIQSIGGQAAVLVLDEPTATLPTEEVEHLHAMLRRAATEGVGILYVTHHLDEVFQLASQVSVLRDGFLVESCSVHEIDRATIVHRLVGSELEAVQRVPHESLDGRNQSSALKVEALETDFIHGVTLEVNSGEIVGVYGLTGSGRESLLGAVFGALPRYSGTVTIDGTTVPAYRPAEAIKAGIGYLAPDRKASGGFMHLNATENLTLVDLKPFWKRGFLRNRPEVAVAREWFARLQVRPAEGTSAILSSFSGGNQQKIILGKWLRTSPKALLLDEPTQGVDVGAKAELHRQIIKACDAGAAIVVSSSDVEELASLCDRVLIMRNGRIAVELTGEHVNEVEINRNFLGVDETTSVERNLS</sequence>
<feature type="region of interest" description="Disordered" evidence="5">
    <location>
        <begin position="1"/>
        <end position="20"/>
    </location>
</feature>
<dbReference type="GO" id="GO:0016887">
    <property type="term" value="F:ATP hydrolysis activity"/>
    <property type="evidence" value="ECO:0007669"/>
    <property type="project" value="InterPro"/>
</dbReference>
<dbReference type="InterPro" id="IPR003439">
    <property type="entry name" value="ABC_transporter-like_ATP-bd"/>
</dbReference>
<evidence type="ECO:0000256" key="1">
    <source>
        <dbReference type="ARBA" id="ARBA00022448"/>
    </source>
</evidence>
<dbReference type="PROSITE" id="PS50893">
    <property type="entry name" value="ABC_TRANSPORTER_2"/>
    <property type="match status" value="2"/>
</dbReference>
<evidence type="ECO:0000256" key="5">
    <source>
        <dbReference type="SAM" id="MobiDB-lite"/>
    </source>
</evidence>
<dbReference type="GO" id="GO:0005524">
    <property type="term" value="F:ATP binding"/>
    <property type="evidence" value="ECO:0007669"/>
    <property type="project" value="UniProtKB-KW"/>
</dbReference>
<keyword evidence="3" id="KW-0547">Nucleotide-binding</keyword>
<dbReference type="PANTHER" id="PTHR43790">
    <property type="entry name" value="CARBOHYDRATE TRANSPORT ATP-BINDING PROTEIN MG119-RELATED"/>
    <property type="match status" value="1"/>
</dbReference>
<evidence type="ECO:0000256" key="2">
    <source>
        <dbReference type="ARBA" id="ARBA00022737"/>
    </source>
</evidence>
<dbReference type="InterPro" id="IPR017871">
    <property type="entry name" value="ABC_transporter-like_CS"/>
</dbReference>
<dbReference type="SMART" id="SM00382">
    <property type="entry name" value="AAA"/>
    <property type="match status" value="2"/>
</dbReference>
<dbReference type="SUPFAM" id="SSF52540">
    <property type="entry name" value="P-loop containing nucleoside triphosphate hydrolases"/>
    <property type="match status" value="2"/>
</dbReference>
<dbReference type="InterPro" id="IPR050107">
    <property type="entry name" value="ABC_carbohydrate_import_ATPase"/>
</dbReference>
<reference evidence="7" key="1">
    <citation type="submission" date="2020-05" db="EMBL/GenBank/DDBJ databases">
        <authorList>
            <person name="Chiriac C."/>
            <person name="Salcher M."/>
            <person name="Ghai R."/>
            <person name="Kavagutti S V."/>
        </authorList>
    </citation>
    <scope>NUCLEOTIDE SEQUENCE</scope>
</reference>
<organism evidence="7">
    <name type="scientific">freshwater metagenome</name>
    <dbReference type="NCBI Taxonomy" id="449393"/>
    <lineage>
        <taxon>unclassified sequences</taxon>
        <taxon>metagenomes</taxon>
        <taxon>ecological metagenomes</taxon>
    </lineage>
</organism>
<name>A0A6J7LZC7_9ZZZZ</name>
<dbReference type="CDD" id="cd03215">
    <property type="entry name" value="ABC_Carb_Monos_II"/>
    <property type="match status" value="1"/>
</dbReference>
<dbReference type="CDD" id="cd03216">
    <property type="entry name" value="ABC_Carb_Monos_I"/>
    <property type="match status" value="1"/>
</dbReference>
<dbReference type="EMBL" id="CAFBNE010000193">
    <property type="protein sequence ID" value="CAB4970764.1"/>
    <property type="molecule type" value="Genomic_DNA"/>
</dbReference>
<protein>
    <submittedName>
        <fullName evidence="7">Unannotated protein</fullName>
    </submittedName>
</protein>
<evidence type="ECO:0000256" key="4">
    <source>
        <dbReference type="ARBA" id="ARBA00022840"/>
    </source>
</evidence>
<dbReference type="PANTHER" id="PTHR43790:SF9">
    <property type="entry name" value="GALACTOFURANOSE TRANSPORTER ATP-BINDING PROTEIN YTFR"/>
    <property type="match status" value="1"/>
</dbReference>
<feature type="domain" description="ABC transporter" evidence="6">
    <location>
        <begin position="282"/>
        <end position="528"/>
    </location>
</feature>
<proteinExistence type="predicted"/>
<keyword evidence="2" id="KW-0677">Repeat</keyword>
<gene>
    <name evidence="7" type="ORF">UFOPK3772_03359</name>
</gene>
<keyword evidence="1" id="KW-0813">Transport</keyword>
<evidence type="ECO:0000256" key="3">
    <source>
        <dbReference type="ARBA" id="ARBA00022741"/>
    </source>
</evidence>
<dbReference type="InterPro" id="IPR027417">
    <property type="entry name" value="P-loop_NTPase"/>
</dbReference>
<accession>A0A6J7LZC7</accession>
<dbReference type="PROSITE" id="PS00211">
    <property type="entry name" value="ABC_TRANSPORTER_1"/>
    <property type="match status" value="1"/>
</dbReference>
<dbReference type="Pfam" id="PF00005">
    <property type="entry name" value="ABC_tran"/>
    <property type="match status" value="2"/>
</dbReference>
<dbReference type="InterPro" id="IPR003593">
    <property type="entry name" value="AAA+_ATPase"/>
</dbReference>
<dbReference type="Gene3D" id="3.40.50.300">
    <property type="entry name" value="P-loop containing nucleotide triphosphate hydrolases"/>
    <property type="match status" value="2"/>
</dbReference>
<feature type="domain" description="ABC transporter" evidence="6">
    <location>
        <begin position="30"/>
        <end position="270"/>
    </location>
</feature>